<dbReference type="AlphaFoldDB" id="A0A8D5ZHD9"/>
<proteinExistence type="predicted"/>
<keyword evidence="3" id="KW-1185">Reference proteome</keyword>
<dbReference type="KEGG" id="csty:KN1_09110"/>
<evidence type="ECO:0000313" key="3">
    <source>
        <dbReference type="Proteomes" id="UP000825123"/>
    </source>
</evidence>
<gene>
    <name evidence="2" type="ORF">KN1_09110</name>
</gene>
<keyword evidence="1" id="KW-1133">Transmembrane helix</keyword>
<evidence type="ECO:0000313" key="2">
    <source>
        <dbReference type="EMBL" id="BCU69614.1"/>
    </source>
</evidence>
<sequence>MRGISNSIVALILVIASVIITLVTVGFTFAILGSNSSSIQVTQVGSPIISGNEVVFTLKSTSSVKIVKVYVNYPNDTAVKILVNNQSTDLLSPGLNKVVAEFNFQIPQNAEIYVVTSNSEVIPLG</sequence>
<evidence type="ECO:0000256" key="1">
    <source>
        <dbReference type="SAM" id="Phobius"/>
    </source>
</evidence>
<name>A0A8D5ZHD9_9CREN</name>
<accession>A0A8D5ZHD9</accession>
<feature type="transmembrane region" description="Helical" evidence="1">
    <location>
        <begin position="7"/>
        <end position="32"/>
    </location>
</feature>
<reference evidence="2 3" key="1">
    <citation type="submission" date="2021-04" db="EMBL/GenBank/DDBJ databases">
        <title>Complete genome sequence of Stygiolobus sp. KN-1.</title>
        <authorList>
            <person name="Nakamura K."/>
            <person name="Sakai H."/>
            <person name="Kurosawa N."/>
        </authorList>
    </citation>
    <scope>NUCLEOTIDE SEQUENCE [LARGE SCALE GENOMIC DNA]</scope>
    <source>
        <strain evidence="2 3">KN-1</strain>
    </source>
</reference>
<protein>
    <submittedName>
        <fullName evidence="2">Uncharacterized protein</fullName>
    </submittedName>
</protein>
<dbReference type="EMBL" id="AP024597">
    <property type="protein sequence ID" value="BCU69614.1"/>
    <property type="molecule type" value="Genomic_DNA"/>
</dbReference>
<organism evidence="2 3">
    <name type="scientific">Stygiolobus caldivivus</name>
    <dbReference type="NCBI Taxonomy" id="2824673"/>
    <lineage>
        <taxon>Archaea</taxon>
        <taxon>Thermoproteota</taxon>
        <taxon>Thermoprotei</taxon>
        <taxon>Sulfolobales</taxon>
        <taxon>Sulfolobaceae</taxon>
        <taxon>Stygiolobus</taxon>
    </lineage>
</organism>
<keyword evidence="1" id="KW-0812">Transmembrane</keyword>
<keyword evidence="1" id="KW-0472">Membrane</keyword>
<dbReference type="Proteomes" id="UP000825123">
    <property type="component" value="Chromosome"/>
</dbReference>